<dbReference type="RefSeq" id="WP_344907603.1">
    <property type="nucleotide sequence ID" value="NZ_BAABAS010000029.1"/>
</dbReference>
<gene>
    <name evidence="3" type="ORF">GCM10022254_74640</name>
</gene>
<protein>
    <submittedName>
        <fullName evidence="3">Zinc-binding dehydrogenase</fullName>
    </submittedName>
</protein>
<evidence type="ECO:0000259" key="2">
    <source>
        <dbReference type="SMART" id="SM00829"/>
    </source>
</evidence>
<dbReference type="InterPro" id="IPR011032">
    <property type="entry name" value="GroES-like_sf"/>
</dbReference>
<dbReference type="Gene3D" id="3.40.50.720">
    <property type="entry name" value="NAD(P)-binding Rossmann-like Domain"/>
    <property type="match status" value="1"/>
</dbReference>
<feature type="domain" description="Enoyl reductase (ER)" evidence="2">
    <location>
        <begin position="10"/>
        <end position="315"/>
    </location>
</feature>
<evidence type="ECO:0000313" key="4">
    <source>
        <dbReference type="Proteomes" id="UP001501710"/>
    </source>
</evidence>
<accession>A0ABP8CR85</accession>
<keyword evidence="1" id="KW-0521">NADP</keyword>
<comment type="caution">
    <text evidence="3">The sequence shown here is derived from an EMBL/GenBank/DDBJ whole genome shotgun (WGS) entry which is preliminary data.</text>
</comment>
<dbReference type="SMART" id="SM00829">
    <property type="entry name" value="PKS_ER"/>
    <property type="match status" value="1"/>
</dbReference>
<reference evidence="4" key="1">
    <citation type="journal article" date="2019" name="Int. J. Syst. Evol. Microbiol.">
        <title>The Global Catalogue of Microorganisms (GCM) 10K type strain sequencing project: providing services to taxonomists for standard genome sequencing and annotation.</title>
        <authorList>
            <consortium name="The Broad Institute Genomics Platform"/>
            <consortium name="The Broad Institute Genome Sequencing Center for Infectious Disease"/>
            <person name="Wu L."/>
            <person name="Ma J."/>
        </authorList>
    </citation>
    <scope>NUCLEOTIDE SEQUENCE [LARGE SCALE GENOMIC DNA]</scope>
    <source>
        <strain evidence="4">JCM 17440</strain>
    </source>
</reference>
<organism evidence="3 4">
    <name type="scientific">Actinomadura meridiana</name>
    <dbReference type="NCBI Taxonomy" id="559626"/>
    <lineage>
        <taxon>Bacteria</taxon>
        <taxon>Bacillati</taxon>
        <taxon>Actinomycetota</taxon>
        <taxon>Actinomycetes</taxon>
        <taxon>Streptosporangiales</taxon>
        <taxon>Thermomonosporaceae</taxon>
        <taxon>Actinomadura</taxon>
    </lineage>
</organism>
<dbReference type="EMBL" id="BAABAS010000029">
    <property type="protein sequence ID" value="GAA4242252.1"/>
    <property type="molecule type" value="Genomic_DNA"/>
</dbReference>
<dbReference type="PANTHER" id="PTHR44154:SF1">
    <property type="entry name" value="QUINONE OXIDOREDUCTASE"/>
    <property type="match status" value="1"/>
</dbReference>
<dbReference type="Pfam" id="PF13602">
    <property type="entry name" value="ADH_zinc_N_2"/>
    <property type="match status" value="1"/>
</dbReference>
<dbReference type="SUPFAM" id="SSF51735">
    <property type="entry name" value="NAD(P)-binding Rossmann-fold domains"/>
    <property type="match status" value="1"/>
</dbReference>
<dbReference type="PANTHER" id="PTHR44154">
    <property type="entry name" value="QUINONE OXIDOREDUCTASE"/>
    <property type="match status" value="1"/>
</dbReference>
<dbReference type="SUPFAM" id="SSF50129">
    <property type="entry name" value="GroES-like"/>
    <property type="match status" value="1"/>
</dbReference>
<name>A0ABP8CR85_9ACTN</name>
<dbReference type="InterPro" id="IPR051603">
    <property type="entry name" value="Zinc-ADH_QOR/CCCR"/>
</dbReference>
<sequence>MRVIEVNEFGGPKVLEPREAPDPVPGPDEVVVAMAAADTMFVETRIRSGMARQYFDTTPPYVPGGGGAGEVIAAGRNVDPAWIGRRAMVAVANGGYADRVVAPVDDVRPIPDGVGFHEAAALLHDGVTALRLFDRTEIAPGATVLIVGATGGMGVLLIQLAKAQGAHVIAAARGTQKLELAREQGADTVLDYSSPTWADEIHGTADVVLDGVGDKIGLAAFAATANGGTFSAHGSTLGGFTAADQQEAERRNITLRGIQDLQVSWDERLNLLERALQKAAEGILTPVIGQTYPLDQAAEAHKAIETRTVLAKTLLLP</sequence>
<evidence type="ECO:0000313" key="3">
    <source>
        <dbReference type="EMBL" id="GAA4242252.1"/>
    </source>
</evidence>
<dbReference type="Proteomes" id="UP001501710">
    <property type="component" value="Unassembled WGS sequence"/>
</dbReference>
<dbReference type="CDD" id="cd08244">
    <property type="entry name" value="MDR_enoyl_red"/>
    <property type="match status" value="1"/>
</dbReference>
<dbReference type="InterPro" id="IPR036291">
    <property type="entry name" value="NAD(P)-bd_dom_sf"/>
</dbReference>
<evidence type="ECO:0000256" key="1">
    <source>
        <dbReference type="ARBA" id="ARBA00022857"/>
    </source>
</evidence>
<dbReference type="InterPro" id="IPR020843">
    <property type="entry name" value="ER"/>
</dbReference>
<dbReference type="Gene3D" id="3.90.180.10">
    <property type="entry name" value="Medium-chain alcohol dehydrogenases, catalytic domain"/>
    <property type="match status" value="1"/>
</dbReference>
<proteinExistence type="predicted"/>
<keyword evidence="4" id="KW-1185">Reference proteome</keyword>
<dbReference type="InterPro" id="IPR013154">
    <property type="entry name" value="ADH-like_N"/>
</dbReference>
<dbReference type="Pfam" id="PF08240">
    <property type="entry name" value="ADH_N"/>
    <property type="match status" value="1"/>
</dbReference>